<feature type="region of interest" description="Disordered" evidence="1">
    <location>
        <begin position="181"/>
        <end position="200"/>
    </location>
</feature>
<proteinExistence type="predicted"/>
<evidence type="ECO:0000313" key="3">
    <source>
        <dbReference type="Proteomes" id="UP001498398"/>
    </source>
</evidence>
<dbReference type="InterPro" id="IPR036537">
    <property type="entry name" value="Adaptor_Cbl_N_dom_sf"/>
</dbReference>
<feature type="region of interest" description="Disordered" evidence="1">
    <location>
        <begin position="236"/>
        <end position="260"/>
    </location>
</feature>
<name>A0ABR1IZD0_9AGAR</name>
<comment type="caution">
    <text evidence="2">The sequence shown here is derived from an EMBL/GenBank/DDBJ whole genome shotgun (WGS) entry which is preliminary data.</text>
</comment>
<keyword evidence="3" id="KW-1185">Reference proteome</keyword>
<evidence type="ECO:0000256" key="1">
    <source>
        <dbReference type="SAM" id="MobiDB-lite"/>
    </source>
</evidence>
<protein>
    <submittedName>
        <fullName evidence="2">Uncharacterized protein</fullName>
    </submittedName>
</protein>
<accession>A0ABR1IZD0</accession>
<dbReference type="Gene3D" id="1.20.930.20">
    <property type="entry name" value="Adaptor protein Cbl, N-terminal domain"/>
    <property type="match status" value="1"/>
</dbReference>
<dbReference type="InterPro" id="IPR059179">
    <property type="entry name" value="MLKL-like_MCAfunc"/>
</dbReference>
<organism evidence="2 3">
    <name type="scientific">Marasmiellus scandens</name>
    <dbReference type="NCBI Taxonomy" id="2682957"/>
    <lineage>
        <taxon>Eukaryota</taxon>
        <taxon>Fungi</taxon>
        <taxon>Dikarya</taxon>
        <taxon>Basidiomycota</taxon>
        <taxon>Agaricomycotina</taxon>
        <taxon>Agaricomycetes</taxon>
        <taxon>Agaricomycetidae</taxon>
        <taxon>Agaricales</taxon>
        <taxon>Marasmiineae</taxon>
        <taxon>Omphalotaceae</taxon>
        <taxon>Marasmiellus</taxon>
    </lineage>
</organism>
<dbReference type="EMBL" id="JBANRG010000051">
    <property type="protein sequence ID" value="KAK7444286.1"/>
    <property type="molecule type" value="Genomic_DNA"/>
</dbReference>
<dbReference type="Proteomes" id="UP001498398">
    <property type="component" value="Unassembled WGS sequence"/>
</dbReference>
<reference evidence="2 3" key="1">
    <citation type="submission" date="2024-01" db="EMBL/GenBank/DDBJ databases">
        <title>A draft genome for the cacao thread blight pathogen Marasmiellus scandens.</title>
        <authorList>
            <person name="Baruah I.K."/>
            <person name="Leung J."/>
            <person name="Bukari Y."/>
            <person name="Amoako-Attah I."/>
            <person name="Meinhardt L.W."/>
            <person name="Bailey B.A."/>
            <person name="Cohen S.P."/>
        </authorList>
    </citation>
    <scope>NUCLEOTIDE SEQUENCE [LARGE SCALE GENOMIC DNA]</scope>
    <source>
        <strain evidence="2 3">GH-19</strain>
    </source>
</reference>
<sequence>MSSENPNAAGKHHSQCFQFNQSPFTSDALEISSNVIYVLREVAKASPVPHLAQVSTLALILLDVVQNVRNNKNDLKRLGNEACHLVHAIDKRMEGVRNAGAPLIDSLAELEGNLSEIVTFAKQRIARNKIMRALLFRSDAAAIEEYRQRLQHSLDVFGIQTLITNTDTINRMADDLRVLRNDSKSKSPPSSPGPPSKYSFSGSNIHFTGTTFNSYDGNSHSISTIDNSRKSNVGNTYYYPSAPDRSSVTSGRPRFDYGGF</sequence>
<evidence type="ECO:0000313" key="2">
    <source>
        <dbReference type="EMBL" id="KAK7444286.1"/>
    </source>
</evidence>
<gene>
    <name evidence="2" type="ORF">VKT23_015296</name>
</gene>
<dbReference type="CDD" id="cd21037">
    <property type="entry name" value="MLKL_NTD"/>
    <property type="match status" value="1"/>
</dbReference>